<dbReference type="PANTHER" id="PTHR38037">
    <property type="entry name" value="ZN_PROTEASE DOMAIN-CONTAINING PROTEIN"/>
    <property type="match status" value="1"/>
</dbReference>
<name>A0A944CD16_9HYPH</name>
<dbReference type="RefSeq" id="WP_213215834.1">
    <property type="nucleotide sequence ID" value="NZ_QTKU01000002.1"/>
</dbReference>
<evidence type="ECO:0000313" key="3">
    <source>
        <dbReference type="Proteomes" id="UP000705379"/>
    </source>
</evidence>
<reference evidence="2" key="1">
    <citation type="submission" date="2018-08" db="EMBL/GenBank/DDBJ databases">
        <authorList>
            <person name="Jin W."/>
            <person name="Wang H."/>
            <person name="Yang Y."/>
            <person name="Li M."/>
            <person name="Liu J."/>
        </authorList>
    </citation>
    <scope>NUCLEOTIDE SEQUENCE</scope>
    <source>
        <strain evidence="2">AESS21</strain>
    </source>
</reference>
<dbReference type="SUPFAM" id="SSF50630">
    <property type="entry name" value="Acid proteases"/>
    <property type="match status" value="1"/>
</dbReference>
<dbReference type="InterPro" id="IPR008503">
    <property type="entry name" value="Asp_endopeptidase"/>
</dbReference>
<dbReference type="EMBL" id="QTKU01000002">
    <property type="protein sequence ID" value="MBS8260247.1"/>
    <property type="molecule type" value="Genomic_DNA"/>
</dbReference>
<sequence length="170" mass="19587">MREGKVRPSRREPDVIGWREIVALPELGVTGMRAKIDTGARTSAIHADQQEVFERETRRWVRFRVPGSRYHRDMRIEAPIFDERLIKNTSGIPEQRLVIETLLVLGRHRWHVEVSLANRENMGLDMILGRTAIRNRRVLVNPGKSFLAGKPVELKQPSDRLRSAVLVPVE</sequence>
<dbReference type="Proteomes" id="UP000705379">
    <property type="component" value="Unassembled WGS sequence"/>
</dbReference>
<accession>A0A944CD16</accession>
<reference evidence="2" key="2">
    <citation type="journal article" date="2021" name="Microorganisms">
        <title>Bacterial Dimethylsulfoniopropionate Biosynthesis in the East China Sea.</title>
        <authorList>
            <person name="Liu J."/>
            <person name="Zhang Y."/>
            <person name="Liu J."/>
            <person name="Zhong H."/>
            <person name="Williams B.T."/>
            <person name="Zheng Y."/>
            <person name="Curson A.R.J."/>
            <person name="Sun C."/>
            <person name="Sun H."/>
            <person name="Song D."/>
            <person name="Wagner Mackenzie B."/>
            <person name="Bermejo Martinez A."/>
            <person name="Todd J.D."/>
            <person name="Zhang X.H."/>
        </authorList>
    </citation>
    <scope>NUCLEOTIDE SEQUENCE</scope>
    <source>
        <strain evidence="2">AESS21</strain>
    </source>
</reference>
<comment type="caution">
    <text evidence="2">The sequence shown here is derived from an EMBL/GenBank/DDBJ whole genome shotgun (WGS) entry which is preliminary data.</text>
</comment>
<dbReference type="Gene3D" id="2.40.70.10">
    <property type="entry name" value="Acid Proteases"/>
    <property type="match status" value="1"/>
</dbReference>
<gene>
    <name evidence="2" type="ORF">DYI23_08465</name>
</gene>
<feature type="domain" description="Retropepsin-like aspartic endopeptidase" evidence="1">
    <location>
        <begin position="15"/>
        <end position="150"/>
    </location>
</feature>
<dbReference type="AlphaFoldDB" id="A0A944CD16"/>
<dbReference type="Pfam" id="PF05618">
    <property type="entry name" value="Zn_protease"/>
    <property type="match status" value="1"/>
</dbReference>
<evidence type="ECO:0000313" key="2">
    <source>
        <dbReference type="EMBL" id="MBS8260247.1"/>
    </source>
</evidence>
<dbReference type="InterPro" id="IPR021109">
    <property type="entry name" value="Peptidase_aspartic_dom_sf"/>
</dbReference>
<keyword evidence="2" id="KW-0645">Protease</keyword>
<keyword evidence="2" id="KW-0378">Hydrolase</keyword>
<protein>
    <submittedName>
        <fullName evidence="2">ATP-dependent zinc protease</fullName>
    </submittedName>
</protein>
<dbReference type="PANTHER" id="PTHR38037:SF1">
    <property type="entry name" value="ATP-DEPENDENT ZINC PROTEASE DOMAIN-CONTAINING PROTEIN-RELATED"/>
    <property type="match status" value="1"/>
</dbReference>
<dbReference type="GO" id="GO:0008233">
    <property type="term" value="F:peptidase activity"/>
    <property type="evidence" value="ECO:0007669"/>
    <property type="project" value="UniProtKB-KW"/>
</dbReference>
<evidence type="ECO:0000259" key="1">
    <source>
        <dbReference type="Pfam" id="PF05618"/>
    </source>
</evidence>
<dbReference type="GO" id="GO:0006508">
    <property type="term" value="P:proteolysis"/>
    <property type="evidence" value="ECO:0007669"/>
    <property type="project" value="UniProtKB-KW"/>
</dbReference>
<proteinExistence type="predicted"/>
<organism evidence="2 3">
    <name type="scientific">Roseibium polysiphoniae</name>
    <dbReference type="NCBI Taxonomy" id="2571221"/>
    <lineage>
        <taxon>Bacteria</taxon>
        <taxon>Pseudomonadati</taxon>
        <taxon>Pseudomonadota</taxon>
        <taxon>Alphaproteobacteria</taxon>
        <taxon>Hyphomicrobiales</taxon>
        <taxon>Stappiaceae</taxon>
        <taxon>Roseibium</taxon>
    </lineage>
</organism>